<dbReference type="Proteomes" id="UP000611640">
    <property type="component" value="Chromosome"/>
</dbReference>
<reference evidence="1 2" key="1">
    <citation type="submission" date="2020-08" db="EMBL/GenBank/DDBJ databases">
        <title>Whole genome shotgun sequence of Actinocatenispora thailandica NBRC 105041.</title>
        <authorList>
            <person name="Komaki H."/>
            <person name="Tamura T."/>
        </authorList>
    </citation>
    <scope>NUCLEOTIDE SEQUENCE [LARGE SCALE GENOMIC DNA]</scope>
    <source>
        <strain evidence="1 2">NBRC 105041</strain>
    </source>
</reference>
<evidence type="ECO:0000313" key="2">
    <source>
        <dbReference type="Proteomes" id="UP000611640"/>
    </source>
</evidence>
<organism evidence="1 2">
    <name type="scientific">Actinocatenispora thailandica</name>
    <dbReference type="NCBI Taxonomy" id="227318"/>
    <lineage>
        <taxon>Bacteria</taxon>
        <taxon>Bacillati</taxon>
        <taxon>Actinomycetota</taxon>
        <taxon>Actinomycetes</taxon>
        <taxon>Micromonosporales</taxon>
        <taxon>Micromonosporaceae</taxon>
        <taxon>Actinocatenispora</taxon>
    </lineage>
</organism>
<gene>
    <name evidence="1" type="ORF">Athai_58270</name>
</gene>
<dbReference type="AlphaFoldDB" id="A0A7R7DUW8"/>
<dbReference type="KEGG" id="atl:Athai_58270"/>
<proteinExistence type="predicted"/>
<sequence length="155" mass="16137">MIARAATLTIRVIANSSRPEAISAPRPVAFASPKPFAMLAAIELPPTWIRSIDTPNVAPSVIASAIVSPSARPRPSITAATMPGRPYGRTAVRIISHRVAPSASAASSFAFGVCTNTSRHSAVVIGSTMIASTIEPSRIELPYGPPLPNSGMNPR</sequence>
<keyword evidence="2" id="KW-1185">Reference proteome</keyword>
<protein>
    <submittedName>
        <fullName evidence="1">Uncharacterized protein</fullName>
    </submittedName>
</protein>
<name>A0A7R7DUW8_9ACTN</name>
<accession>A0A7R7DUW8</accession>
<dbReference type="EMBL" id="AP023355">
    <property type="protein sequence ID" value="BCJ38324.1"/>
    <property type="molecule type" value="Genomic_DNA"/>
</dbReference>
<evidence type="ECO:0000313" key="1">
    <source>
        <dbReference type="EMBL" id="BCJ38324.1"/>
    </source>
</evidence>